<comment type="caution">
    <text evidence="1">The sequence shown here is derived from an EMBL/GenBank/DDBJ whole genome shotgun (WGS) entry which is preliminary data.</text>
</comment>
<keyword evidence="2" id="KW-1185">Reference proteome</keyword>
<protein>
    <submittedName>
        <fullName evidence="1">Uncharacterized protein</fullName>
    </submittedName>
</protein>
<proteinExistence type="predicted"/>
<organism evidence="1 2">
    <name type="scientific">Aneurinibacillus aneurinilyticus ATCC 12856</name>
    <dbReference type="NCBI Taxonomy" id="649747"/>
    <lineage>
        <taxon>Bacteria</taxon>
        <taxon>Bacillati</taxon>
        <taxon>Bacillota</taxon>
        <taxon>Bacilli</taxon>
        <taxon>Bacillales</taxon>
        <taxon>Paenibacillaceae</taxon>
        <taxon>Aneurinibacillus group</taxon>
        <taxon>Aneurinibacillus</taxon>
    </lineage>
</organism>
<accession>U1WRM0</accession>
<dbReference type="HOGENOM" id="CLU_1514879_0_0_9"/>
<reference evidence="1 2" key="1">
    <citation type="submission" date="2013-08" db="EMBL/GenBank/DDBJ databases">
        <authorList>
            <person name="Weinstock G."/>
            <person name="Sodergren E."/>
            <person name="Wylie T."/>
            <person name="Fulton L."/>
            <person name="Fulton R."/>
            <person name="Fronick C."/>
            <person name="O'Laughlin M."/>
            <person name="Godfrey J."/>
            <person name="Miner T."/>
            <person name="Herter B."/>
            <person name="Appelbaum E."/>
            <person name="Cordes M."/>
            <person name="Lek S."/>
            <person name="Wollam A."/>
            <person name="Pepin K.H."/>
            <person name="Palsikar V.B."/>
            <person name="Mitreva M."/>
            <person name="Wilson R.K."/>
        </authorList>
    </citation>
    <scope>NUCLEOTIDE SEQUENCE [LARGE SCALE GENOMIC DNA]</scope>
    <source>
        <strain evidence="1 2">ATCC 12856</strain>
    </source>
</reference>
<dbReference type="EMBL" id="AWSJ01000370">
    <property type="protein sequence ID" value="ERI04918.1"/>
    <property type="molecule type" value="Genomic_DNA"/>
</dbReference>
<name>U1WRM0_ANEAE</name>
<evidence type="ECO:0000313" key="1">
    <source>
        <dbReference type="EMBL" id="ERI04918.1"/>
    </source>
</evidence>
<evidence type="ECO:0000313" key="2">
    <source>
        <dbReference type="Proteomes" id="UP000016511"/>
    </source>
</evidence>
<dbReference type="Proteomes" id="UP000016511">
    <property type="component" value="Unassembled WGS sequence"/>
</dbReference>
<dbReference type="AlphaFoldDB" id="U1WRM0"/>
<dbReference type="STRING" id="649747.HMPREF0083_05885"/>
<gene>
    <name evidence="1" type="ORF">HMPREF0083_05885</name>
</gene>
<dbReference type="PATRIC" id="fig|649747.3.peg.5275"/>
<sequence length="177" mass="21117">MLDARKDKRKEVIRMRDIGKKIWAEIINQIYPDLPVSWEGDVWQAGQLMRPSAFIEADLVSEKIHTGQSIRMVEDVRLVFHYEYERIDEQERGEPIPFDLAPFFMYLRQKRYCVASKLFETMLVIEPPRTQEKRDRIEVMFRYSYLLHVPKPTAEDGTERMKINDFYVEVNGKEVKA</sequence>
<dbReference type="eggNOG" id="ENOG5033XJ3">
    <property type="taxonomic scope" value="Bacteria"/>
</dbReference>